<accession>A0A6G1J4T2</accession>
<evidence type="ECO:0000313" key="1">
    <source>
        <dbReference type="EMBL" id="KAF2685139.1"/>
    </source>
</evidence>
<gene>
    <name evidence="1" type="ORF">K458DRAFT_388032</name>
</gene>
<keyword evidence="2" id="KW-1185">Reference proteome</keyword>
<protein>
    <submittedName>
        <fullName evidence="1">Uncharacterized protein</fullName>
    </submittedName>
</protein>
<proteinExistence type="predicted"/>
<reference evidence="1" key="1">
    <citation type="journal article" date="2020" name="Stud. Mycol.">
        <title>101 Dothideomycetes genomes: a test case for predicting lifestyles and emergence of pathogens.</title>
        <authorList>
            <person name="Haridas S."/>
            <person name="Albert R."/>
            <person name="Binder M."/>
            <person name="Bloem J."/>
            <person name="Labutti K."/>
            <person name="Salamov A."/>
            <person name="Andreopoulos B."/>
            <person name="Baker S."/>
            <person name="Barry K."/>
            <person name="Bills G."/>
            <person name="Bluhm B."/>
            <person name="Cannon C."/>
            <person name="Castanera R."/>
            <person name="Culley D."/>
            <person name="Daum C."/>
            <person name="Ezra D."/>
            <person name="Gonzalez J."/>
            <person name="Henrissat B."/>
            <person name="Kuo A."/>
            <person name="Liang C."/>
            <person name="Lipzen A."/>
            <person name="Lutzoni F."/>
            <person name="Magnuson J."/>
            <person name="Mondo S."/>
            <person name="Nolan M."/>
            <person name="Ohm R."/>
            <person name="Pangilinan J."/>
            <person name="Park H.-J."/>
            <person name="Ramirez L."/>
            <person name="Alfaro M."/>
            <person name="Sun H."/>
            <person name="Tritt A."/>
            <person name="Yoshinaga Y."/>
            <person name="Zwiers L.-H."/>
            <person name="Turgeon B."/>
            <person name="Goodwin S."/>
            <person name="Spatafora J."/>
            <person name="Crous P."/>
            <person name="Grigoriev I."/>
        </authorList>
    </citation>
    <scope>NUCLEOTIDE SEQUENCE</scope>
    <source>
        <strain evidence="1">CBS 122367</strain>
    </source>
</reference>
<organism evidence="1 2">
    <name type="scientific">Lentithecium fluviatile CBS 122367</name>
    <dbReference type="NCBI Taxonomy" id="1168545"/>
    <lineage>
        <taxon>Eukaryota</taxon>
        <taxon>Fungi</taxon>
        <taxon>Dikarya</taxon>
        <taxon>Ascomycota</taxon>
        <taxon>Pezizomycotina</taxon>
        <taxon>Dothideomycetes</taxon>
        <taxon>Pleosporomycetidae</taxon>
        <taxon>Pleosporales</taxon>
        <taxon>Massarineae</taxon>
        <taxon>Lentitheciaceae</taxon>
        <taxon>Lentithecium</taxon>
    </lineage>
</organism>
<dbReference type="EMBL" id="MU005579">
    <property type="protein sequence ID" value="KAF2685139.1"/>
    <property type="molecule type" value="Genomic_DNA"/>
</dbReference>
<evidence type="ECO:0000313" key="2">
    <source>
        <dbReference type="Proteomes" id="UP000799291"/>
    </source>
</evidence>
<name>A0A6G1J4T2_9PLEO</name>
<dbReference type="Proteomes" id="UP000799291">
    <property type="component" value="Unassembled WGS sequence"/>
</dbReference>
<sequence length="106" mass="11461">MQRRWGFGWVLDGIWWGEQEMETVPGGAVGGFSGGNRAGGGGVGVGARDEGANQAAGSTLTVRLSWHYTCTPAYSTDDDSYERFMSEAYGKVEIGGWRYVEDARSL</sequence>
<dbReference type="AlphaFoldDB" id="A0A6G1J4T2"/>